<sequence length="141" mass="15966">MDKKQHPPLTRMSITKPPHALLYRVEVKHSPSHLYPAASANLPCSSHHSPSPRITPSTLVFSPAWVIVPLIAILFRNLRGLKIALPFFLSTCRTMTRFHIHSVYYFVILYSFRHSCGEIKIVKIVAINLLTSIDPDVNKVV</sequence>
<name>A0A5B7G8N0_PORTR</name>
<dbReference type="AlphaFoldDB" id="A0A5B7G8N0"/>
<proteinExistence type="predicted"/>
<keyword evidence="3" id="KW-1185">Reference proteome</keyword>
<evidence type="ECO:0000313" key="2">
    <source>
        <dbReference type="EMBL" id="MPC53815.1"/>
    </source>
</evidence>
<protein>
    <submittedName>
        <fullName evidence="2">Uncharacterized protein</fullName>
    </submittedName>
</protein>
<organism evidence="2 3">
    <name type="scientific">Portunus trituberculatus</name>
    <name type="common">Swimming crab</name>
    <name type="synonym">Neptunus trituberculatus</name>
    <dbReference type="NCBI Taxonomy" id="210409"/>
    <lineage>
        <taxon>Eukaryota</taxon>
        <taxon>Metazoa</taxon>
        <taxon>Ecdysozoa</taxon>
        <taxon>Arthropoda</taxon>
        <taxon>Crustacea</taxon>
        <taxon>Multicrustacea</taxon>
        <taxon>Malacostraca</taxon>
        <taxon>Eumalacostraca</taxon>
        <taxon>Eucarida</taxon>
        <taxon>Decapoda</taxon>
        <taxon>Pleocyemata</taxon>
        <taxon>Brachyura</taxon>
        <taxon>Eubrachyura</taxon>
        <taxon>Portunoidea</taxon>
        <taxon>Portunidae</taxon>
        <taxon>Portuninae</taxon>
        <taxon>Portunus</taxon>
    </lineage>
</organism>
<keyword evidence="1" id="KW-1133">Transmembrane helix</keyword>
<keyword evidence="1" id="KW-0472">Membrane</keyword>
<keyword evidence="1" id="KW-0812">Transmembrane</keyword>
<dbReference type="EMBL" id="VSRR010011901">
    <property type="protein sequence ID" value="MPC53815.1"/>
    <property type="molecule type" value="Genomic_DNA"/>
</dbReference>
<evidence type="ECO:0000313" key="3">
    <source>
        <dbReference type="Proteomes" id="UP000324222"/>
    </source>
</evidence>
<comment type="caution">
    <text evidence="2">The sequence shown here is derived from an EMBL/GenBank/DDBJ whole genome shotgun (WGS) entry which is preliminary data.</text>
</comment>
<accession>A0A5B7G8N0</accession>
<dbReference type="Proteomes" id="UP000324222">
    <property type="component" value="Unassembled WGS sequence"/>
</dbReference>
<evidence type="ECO:0000256" key="1">
    <source>
        <dbReference type="SAM" id="Phobius"/>
    </source>
</evidence>
<reference evidence="2 3" key="1">
    <citation type="submission" date="2019-05" db="EMBL/GenBank/DDBJ databases">
        <title>Another draft genome of Portunus trituberculatus and its Hox gene families provides insights of decapod evolution.</title>
        <authorList>
            <person name="Jeong J.-H."/>
            <person name="Song I."/>
            <person name="Kim S."/>
            <person name="Choi T."/>
            <person name="Kim D."/>
            <person name="Ryu S."/>
            <person name="Kim W."/>
        </authorList>
    </citation>
    <scope>NUCLEOTIDE SEQUENCE [LARGE SCALE GENOMIC DNA]</scope>
    <source>
        <tissue evidence="2">Muscle</tissue>
    </source>
</reference>
<gene>
    <name evidence="2" type="ORF">E2C01_047716</name>
</gene>
<feature type="transmembrane region" description="Helical" evidence="1">
    <location>
        <begin position="54"/>
        <end position="75"/>
    </location>
</feature>